<evidence type="ECO:0000313" key="7">
    <source>
        <dbReference type="EMBL" id="KZS40350.1"/>
    </source>
</evidence>
<dbReference type="EMBL" id="LQRT01000013">
    <property type="protein sequence ID" value="KZS40350.1"/>
    <property type="molecule type" value="Genomic_DNA"/>
</dbReference>
<dbReference type="GO" id="GO:0030313">
    <property type="term" value="C:cell envelope"/>
    <property type="evidence" value="ECO:0007669"/>
    <property type="project" value="UniProtKB-SubCell"/>
</dbReference>
<dbReference type="InterPro" id="IPR006129">
    <property type="entry name" value="AdhesinB"/>
</dbReference>
<evidence type="ECO:0000256" key="1">
    <source>
        <dbReference type="ARBA" id="ARBA00004196"/>
    </source>
</evidence>
<keyword evidence="5" id="KW-0732">Signal</keyword>
<comment type="similarity">
    <text evidence="2 6">Belongs to the bacterial solute-binding protein 9 family.</text>
</comment>
<evidence type="ECO:0000256" key="6">
    <source>
        <dbReference type="RuleBase" id="RU003512"/>
    </source>
</evidence>
<dbReference type="GO" id="GO:0030001">
    <property type="term" value="P:metal ion transport"/>
    <property type="evidence" value="ECO:0007669"/>
    <property type="project" value="InterPro"/>
</dbReference>
<dbReference type="SUPFAM" id="SSF53807">
    <property type="entry name" value="Helical backbone' metal receptor"/>
    <property type="match status" value="1"/>
</dbReference>
<dbReference type="InterPro" id="IPR050492">
    <property type="entry name" value="Bact_metal-bind_prot9"/>
</dbReference>
<sequence>MINRIISLCFLFITLFSCKQETKDKNEKLYVVTTTSMITDLVKNIGKDLIKVDGLMGSGVDPHLYKASEGDVSKLVNADVIIYNGLHLEGKLVEVFEKMKLQNRKAIAVGESLDKNTLIGSDYFASNYDPHIWFSVTNWKIVTQFVIDKLVEIDAKNASSYKNNGKIYLDKLSQLEKELQNTITTLPKEKRILVTAHDAFSYFGKAFDFNVVGLQGLSTATEAGVQDVQKLANFIIKNEVKAIFVETSVPKRTIKALQAAVKSKNHEVVIGGTLFSDALGNPDTNEGNYIGMFEYNVNTIVNALK</sequence>
<dbReference type="GO" id="GO:0007155">
    <property type="term" value="P:cell adhesion"/>
    <property type="evidence" value="ECO:0007669"/>
    <property type="project" value="InterPro"/>
</dbReference>
<reference evidence="7 8" key="1">
    <citation type="submission" date="2016-01" db="EMBL/GenBank/DDBJ databases">
        <title>The draft genome sequence of Aquimarina sp. RZW4-3-2.</title>
        <authorList>
            <person name="Wang Y."/>
        </authorList>
    </citation>
    <scope>NUCLEOTIDE SEQUENCE [LARGE SCALE GENOMIC DNA]</scope>
    <source>
        <strain evidence="7 8">RZW4-3-2</strain>
    </source>
</reference>
<comment type="caution">
    <text evidence="7">The sequence shown here is derived from an EMBL/GenBank/DDBJ whole genome shotgun (WGS) entry which is preliminary data.</text>
</comment>
<keyword evidence="4" id="KW-0479">Metal-binding</keyword>
<gene>
    <name evidence="7" type="ORF">AWE51_05180</name>
</gene>
<dbReference type="PANTHER" id="PTHR42953:SF1">
    <property type="entry name" value="METAL-BINDING PROTEIN HI_0362-RELATED"/>
    <property type="match status" value="1"/>
</dbReference>
<dbReference type="Pfam" id="PF01297">
    <property type="entry name" value="ZnuA"/>
    <property type="match status" value="1"/>
</dbReference>
<keyword evidence="3 6" id="KW-0813">Transport</keyword>
<dbReference type="STRING" id="1642818.AWE51_05180"/>
<protein>
    <submittedName>
        <fullName evidence="7">Manganese transporter</fullName>
    </submittedName>
</protein>
<dbReference type="PRINTS" id="PR00690">
    <property type="entry name" value="ADHESNFAMILY"/>
</dbReference>
<dbReference type="Gene3D" id="3.40.50.1980">
    <property type="entry name" value="Nitrogenase molybdenum iron protein domain"/>
    <property type="match status" value="2"/>
</dbReference>
<dbReference type="InterPro" id="IPR006128">
    <property type="entry name" value="Lipoprotein_PsaA-like"/>
</dbReference>
<dbReference type="Proteomes" id="UP000076715">
    <property type="component" value="Unassembled WGS sequence"/>
</dbReference>
<dbReference type="RefSeq" id="WP_066313835.1">
    <property type="nucleotide sequence ID" value="NZ_LQRT01000013.1"/>
</dbReference>
<dbReference type="PROSITE" id="PS51257">
    <property type="entry name" value="PROKAR_LIPOPROTEIN"/>
    <property type="match status" value="1"/>
</dbReference>
<dbReference type="InterPro" id="IPR006127">
    <property type="entry name" value="ZnuA-like"/>
</dbReference>
<proteinExistence type="inferred from homology"/>
<dbReference type="AlphaFoldDB" id="A0A163A8R6"/>
<dbReference type="OrthoDB" id="9793396at2"/>
<evidence type="ECO:0000256" key="3">
    <source>
        <dbReference type="ARBA" id="ARBA00022448"/>
    </source>
</evidence>
<accession>A0A163A8R6</accession>
<dbReference type="PRINTS" id="PR00691">
    <property type="entry name" value="ADHESINB"/>
</dbReference>
<evidence type="ECO:0000256" key="2">
    <source>
        <dbReference type="ARBA" id="ARBA00011028"/>
    </source>
</evidence>
<dbReference type="GO" id="GO:0046872">
    <property type="term" value="F:metal ion binding"/>
    <property type="evidence" value="ECO:0007669"/>
    <property type="project" value="UniProtKB-KW"/>
</dbReference>
<keyword evidence="8" id="KW-1185">Reference proteome</keyword>
<evidence type="ECO:0000313" key="8">
    <source>
        <dbReference type="Proteomes" id="UP000076715"/>
    </source>
</evidence>
<name>A0A163A8R6_9FLAO</name>
<evidence type="ECO:0000256" key="5">
    <source>
        <dbReference type="ARBA" id="ARBA00022729"/>
    </source>
</evidence>
<dbReference type="PANTHER" id="PTHR42953">
    <property type="entry name" value="HIGH-AFFINITY ZINC UPTAKE SYSTEM PROTEIN ZNUA-RELATED"/>
    <property type="match status" value="1"/>
</dbReference>
<comment type="subcellular location">
    <subcellularLocation>
        <location evidence="1">Cell envelope</location>
    </subcellularLocation>
</comment>
<organism evidence="7 8">
    <name type="scientific">Aquimarina aggregata</name>
    <dbReference type="NCBI Taxonomy" id="1642818"/>
    <lineage>
        <taxon>Bacteria</taxon>
        <taxon>Pseudomonadati</taxon>
        <taxon>Bacteroidota</taxon>
        <taxon>Flavobacteriia</taxon>
        <taxon>Flavobacteriales</taxon>
        <taxon>Flavobacteriaceae</taxon>
        <taxon>Aquimarina</taxon>
    </lineage>
</organism>
<evidence type="ECO:0000256" key="4">
    <source>
        <dbReference type="ARBA" id="ARBA00022723"/>
    </source>
</evidence>